<organism evidence="9 10">
    <name type="scientific">Ruminiclostridium sufflavum DSM 19573</name>
    <dbReference type="NCBI Taxonomy" id="1121337"/>
    <lineage>
        <taxon>Bacteria</taxon>
        <taxon>Bacillati</taxon>
        <taxon>Bacillota</taxon>
        <taxon>Clostridia</taxon>
        <taxon>Eubacteriales</taxon>
        <taxon>Oscillospiraceae</taxon>
        <taxon>Ruminiclostridium</taxon>
    </lineage>
</organism>
<evidence type="ECO:0000256" key="2">
    <source>
        <dbReference type="ARBA" id="ARBA00022448"/>
    </source>
</evidence>
<dbReference type="InterPro" id="IPR051535">
    <property type="entry name" value="Siderophore_ABC-ATPase"/>
</dbReference>
<dbReference type="SUPFAM" id="SSF52540">
    <property type="entry name" value="P-loop containing nucleoside triphosphate hydrolases"/>
    <property type="match status" value="1"/>
</dbReference>
<evidence type="ECO:0000313" key="9">
    <source>
        <dbReference type="EMBL" id="PYG86862.1"/>
    </source>
</evidence>
<dbReference type="InterPro" id="IPR038729">
    <property type="entry name" value="Rad50/SbcC_AAA"/>
</dbReference>
<accession>A0A318XLL4</accession>
<proteinExistence type="predicted"/>
<evidence type="ECO:0000313" key="10">
    <source>
        <dbReference type="Proteomes" id="UP000248132"/>
    </source>
</evidence>
<reference evidence="9 10" key="1">
    <citation type="submission" date="2018-06" db="EMBL/GenBank/DDBJ databases">
        <title>Genomic Encyclopedia of Type Strains, Phase I: the one thousand microbial genomes (KMG-I) project.</title>
        <authorList>
            <person name="Kyrpides N."/>
        </authorList>
    </citation>
    <scope>NUCLEOTIDE SEQUENCE [LARGE SCALE GENOMIC DNA]</scope>
    <source>
        <strain evidence="9 10">DSM 19573</strain>
    </source>
</reference>
<keyword evidence="10" id="KW-1185">Reference proteome</keyword>
<sequence length="251" mass="28704">MIEDMYITGVKLQKNIADRSSYVFSLPVIRNLDQLKLNKKITFFVGENGTGKSTLLEAIAVNMGFNAEGGTRNFNFASKETHSPLHQSIVVVKGVRRPRDGFFLRAESFYNVATEVDRLEDIRISTQKRFIDNYGGKSLHNQSHGESFMSLVLNRFRGNSLFILDEPEAALSPTRQLSLMVKINELEKQNCQFIISTHSPILLAYPNADIFVLNDSEIRLTVYENTEHYTITKQFLNNTEKMLSYLFEENC</sequence>
<dbReference type="GO" id="GO:0006826">
    <property type="term" value="P:iron ion transport"/>
    <property type="evidence" value="ECO:0007669"/>
    <property type="project" value="UniProtKB-KW"/>
</dbReference>
<keyword evidence="7" id="KW-0472">Membrane</keyword>
<keyword evidence="6" id="KW-0406">Ion transport</keyword>
<evidence type="ECO:0000256" key="6">
    <source>
        <dbReference type="ARBA" id="ARBA00023065"/>
    </source>
</evidence>
<dbReference type="GO" id="GO:0016887">
    <property type="term" value="F:ATP hydrolysis activity"/>
    <property type="evidence" value="ECO:0007669"/>
    <property type="project" value="InterPro"/>
</dbReference>
<keyword evidence="3" id="KW-1003">Cell membrane</keyword>
<name>A0A318XLL4_9FIRM</name>
<evidence type="ECO:0000256" key="5">
    <source>
        <dbReference type="ARBA" id="ARBA00023004"/>
    </source>
</evidence>
<evidence type="ECO:0000256" key="4">
    <source>
        <dbReference type="ARBA" id="ARBA00022496"/>
    </source>
</evidence>
<comment type="caution">
    <text evidence="9">The sequence shown here is derived from an EMBL/GenBank/DDBJ whole genome shotgun (WGS) entry which is preliminary data.</text>
</comment>
<feature type="domain" description="AAA+ ATPase" evidence="8">
    <location>
        <begin position="38"/>
        <end position="232"/>
    </location>
</feature>
<dbReference type="GO" id="GO:0005886">
    <property type="term" value="C:plasma membrane"/>
    <property type="evidence" value="ECO:0007669"/>
    <property type="project" value="UniProtKB-SubCell"/>
</dbReference>
<dbReference type="PANTHER" id="PTHR42771">
    <property type="entry name" value="IRON(3+)-HYDROXAMATE IMPORT ATP-BINDING PROTEIN FHUC"/>
    <property type="match status" value="1"/>
</dbReference>
<evidence type="ECO:0000256" key="7">
    <source>
        <dbReference type="ARBA" id="ARBA00023136"/>
    </source>
</evidence>
<keyword evidence="5" id="KW-0408">Iron</keyword>
<keyword evidence="4" id="KW-0410">Iron transport</keyword>
<dbReference type="GO" id="GO:0005524">
    <property type="term" value="F:ATP binding"/>
    <property type="evidence" value="ECO:0007669"/>
    <property type="project" value="InterPro"/>
</dbReference>
<dbReference type="Pfam" id="PF13304">
    <property type="entry name" value="AAA_21"/>
    <property type="match status" value="1"/>
</dbReference>
<evidence type="ECO:0000256" key="1">
    <source>
        <dbReference type="ARBA" id="ARBA00004202"/>
    </source>
</evidence>
<dbReference type="InterPro" id="IPR027417">
    <property type="entry name" value="P-loop_NTPase"/>
</dbReference>
<evidence type="ECO:0000256" key="3">
    <source>
        <dbReference type="ARBA" id="ARBA00022475"/>
    </source>
</evidence>
<dbReference type="PANTHER" id="PTHR42771:SF2">
    <property type="entry name" value="IRON(3+)-HYDROXAMATE IMPORT ATP-BINDING PROTEIN FHUC"/>
    <property type="match status" value="1"/>
</dbReference>
<dbReference type="Pfam" id="PF13476">
    <property type="entry name" value="AAA_23"/>
    <property type="match status" value="1"/>
</dbReference>
<keyword evidence="2" id="KW-0813">Transport</keyword>
<dbReference type="SMART" id="SM00382">
    <property type="entry name" value="AAA"/>
    <property type="match status" value="1"/>
</dbReference>
<dbReference type="EMBL" id="QKMR01000016">
    <property type="protein sequence ID" value="PYG86862.1"/>
    <property type="molecule type" value="Genomic_DNA"/>
</dbReference>
<dbReference type="GO" id="GO:0006302">
    <property type="term" value="P:double-strand break repair"/>
    <property type="evidence" value="ECO:0007669"/>
    <property type="project" value="InterPro"/>
</dbReference>
<gene>
    <name evidence="9" type="ORF">LY28_02683</name>
</gene>
<protein>
    <submittedName>
        <fullName evidence="9">Putative ATPase</fullName>
    </submittedName>
</protein>
<dbReference type="Gene3D" id="3.40.50.300">
    <property type="entry name" value="P-loop containing nucleotide triphosphate hydrolases"/>
    <property type="match status" value="2"/>
</dbReference>
<dbReference type="InterPro" id="IPR003593">
    <property type="entry name" value="AAA+_ATPase"/>
</dbReference>
<evidence type="ECO:0000259" key="8">
    <source>
        <dbReference type="SMART" id="SM00382"/>
    </source>
</evidence>
<dbReference type="InterPro" id="IPR003959">
    <property type="entry name" value="ATPase_AAA_core"/>
</dbReference>
<dbReference type="Proteomes" id="UP000248132">
    <property type="component" value="Unassembled WGS sequence"/>
</dbReference>
<comment type="subcellular location">
    <subcellularLocation>
        <location evidence="1">Cell membrane</location>
        <topology evidence="1">Peripheral membrane protein</topology>
    </subcellularLocation>
</comment>
<dbReference type="AlphaFoldDB" id="A0A318XLL4"/>